<reference evidence="1" key="1">
    <citation type="submission" date="2020-08" db="EMBL/GenBank/DDBJ databases">
        <title>Multicomponent nature underlies the extraordinary mechanical properties of spider dragline silk.</title>
        <authorList>
            <person name="Kono N."/>
            <person name="Nakamura H."/>
            <person name="Mori M."/>
            <person name="Yoshida Y."/>
            <person name="Ohtoshi R."/>
            <person name="Malay A.D."/>
            <person name="Moran D.A.P."/>
            <person name="Tomita M."/>
            <person name="Numata K."/>
            <person name="Arakawa K."/>
        </authorList>
    </citation>
    <scope>NUCLEOTIDE SEQUENCE</scope>
</reference>
<dbReference type="EMBL" id="BMAU01021004">
    <property type="protein sequence ID" value="GFX86161.1"/>
    <property type="molecule type" value="Genomic_DNA"/>
</dbReference>
<dbReference type="Proteomes" id="UP000887159">
    <property type="component" value="Unassembled WGS sequence"/>
</dbReference>
<keyword evidence="2" id="KW-1185">Reference proteome</keyword>
<name>A0A8X6UNM5_TRICX</name>
<organism evidence="1 2">
    <name type="scientific">Trichonephila clavipes</name>
    <name type="common">Golden silk orbweaver</name>
    <name type="synonym">Nephila clavipes</name>
    <dbReference type="NCBI Taxonomy" id="2585209"/>
    <lineage>
        <taxon>Eukaryota</taxon>
        <taxon>Metazoa</taxon>
        <taxon>Ecdysozoa</taxon>
        <taxon>Arthropoda</taxon>
        <taxon>Chelicerata</taxon>
        <taxon>Arachnida</taxon>
        <taxon>Araneae</taxon>
        <taxon>Araneomorphae</taxon>
        <taxon>Entelegynae</taxon>
        <taxon>Araneoidea</taxon>
        <taxon>Nephilidae</taxon>
        <taxon>Trichonephila</taxon>
    </lineage>
</organism>
<accession>A0A8X6UNM5</accession>
<evidence type="ECO:0000313" key="2">
    <source>
        <dbReference type="Proteomes" id="UP000887159"/>
    </source>
</evidence>
<evidence type="ECO:0000313" key="1">
    <source>
        <dbReference type="EMBL" id="GFX86161.1"/>
    </source>
</evidence>
<gene>
    <name evidence="1" type="ORF">TNCV_2560431</name>
</gene>
<sequence>MKNGSWEPCPERQHMWLKDVMEVWLGCHFAMDQYKINPVVRDTTPKGGVVRWASLVSHVMGVAIPDVFQPGSLRWFGKTQGLVVKMLPVSGEP</sequence>
<protein>
    <submittedName>
        <fullName evidence="1">Uncharacterized protein</fullName>
    </submittedName>
</protein>
<proteinExistence type="predicted"/>
<dbReference type="AlphaFoldDB" id="A0A8X6UNM5"/>
<comment type="caution">
    <text evidence="1">The sequence shown here is derived from an EMBL/GenBank/DDBJ whole genome shotgun (WGS) entry which is preliminary data.</text>
</comment>